<dbReference type="InterPro" id="IPR007210">
    <property type="entry name" value="ABC_Gly_betaine_transp_sub-bd"/>
</dbReference>
<sequence length="335" mass="37196" precursor="true">MKKILYLFFAAILIVLSACGSSDSGSASEQGIDTITFADAGWDSIKVHNSIAQTIIEEGYGYQTDVTSGSTAATFQGLRDGDINVYMEVWTDNIKEIYGEAMDTGDIEKLSTNFDDNTQGLYVPTYVIEGDPERGIEPLAPDLKTVEDLKKYPEVFEDPEDPGRGRIINAPSGWAVAEAIDAKFEAYGLEETMNNFMPGSDAAIVADLTDAYEAGRGWVGYYWSPTAVTAKYDLTLLEEPAYDEETWNETKATEFPPNDVVVAVHKDMPEQASEVVEFLKNYETSSELTEEALSYMDENDASAEEAANWWMKEHEDIWTSWVSEDIANKVKDAMQ</sequence>
<dbReference type="EMBL" id="CCDP010000002">
    <property type="protein sequence ID" value="CDQ41196.1"/>
    <property type="molecule type" value="Genomic_DNA"/>
</dbReference>
<feature type="signal peptide" evidence="1">
    <location>
        <begin position="1"/>
        <end position="20"/>
    </location>
</feature>
<evidence type="ECO:0000313" key="4">
    <source>
        <dbReference type="Proteomes" id="UP000028875"/>
    </source>
</evidence>
<dbReference type="RefSeq" id="WP_021290536.1">
    <property type="nucleotide sequence ID" value="NZ_BNER01000009.1"/>
</dbReference>
<accession>A0A024QGW0</accession>
<keyword evidence="4" id="KW-1185">Reference proteome</keyword>
<feature type="chain" id="PRO_5039046388" evidence="1">
    <location>
        <begin position="21"/>
        <end position="335"/>
    </location>
</feature>
<dbReference type="CDD" id="cd13641">
    <property type="entry name" value="PBP2_HisX_like"/>
    <property type="match status" value="1"/>
</dbReference>
<name>A0A024QGW0_9BACI</name>
<reference evidence="4" key="2">
    <citation type="submission" date="2014-05" db="EMBL/GenBank/DDBJ databases">
        <title>Draft genome sequence of Virgibacillus massiliensis Vm-5.</title>
        <authorList>
            <person name="Khelaifia S."/>
            <person name="Croce O."/>
            <person name="Lagier J.C."/>
            <person name="Raoult D."/>
        </authorList>
    </citation>
    <scope>NUCLEOTIDE SEQUENCE [LARGE SCALE GENOMIC DNA]</scope>
    <source>
        <strain evidence="4">Vm-5</strain>
    </source>
</reference>
<evidence type="ECO:0000256" key="1">
    <source>
        <dbReference type="SAM" id="SignalP"/>
    </source>
</evidence>
<dbReference type="SUPFAM" id="SSF53850">
    <property type="entry name" value="Periplasmic binding protein-like II"/>
    <property type="match status" value="1"/>
</dbReference>
<feature type="domain" description="ABC-type glycine betaine transport system substrate-binding" evidence="2">
    <location>
        <begin position="33"/>
        <end position="313"/>
    </location>
</feature>
<dbReference type="GO" id="GO:0022857">
    <property type="term" value="F:transmembrane transporter activity"/>
    <property type="evidence" value="ECO:0007669"/>
    <property type="project" value="InterPro"/>
</dbReference>
<protein>
    <submittedName>
        <fullName evidence="3">Glycine betaine transporter periplasmic subunit</fullName>
    </submittedName>
</protein>
<dbReference type="PROSITE" id="PS51257">
    <property type="entry name" value="PROKAR_LIPOPROTEIN"/>
    <property type="match status" value="1"/>
</dbReference>
<proteinExistence type="predicted"/>
<keyword evidence="1" id="KW-0732">Signal</keyword>
<dbReference type="AlphaFoldDB" id="A0A024QGW0"/>
<dbReference type="Proteomes" id="UP000028875">
    <property type="component" value="Unassembled WGS sequence"/>
</dbReference>
<gene>
    <name evidence="3" type="ORF">BN990_03551</name>
</gene>
<evidence type="ECO:0000313" key="3">
    <source>
        <dbReference type="EMBL" id="CDQ41196.1"/>
    </source>
</evidence>
<dbReference type="GO" id="GO:0043190">
    <property type="term" value="C:ATP-binding cassette (ABC) transporter complex"/>
    <property type="evidence" value="ECO:0007669"/>
    <property type="project" value="InterPro"/>
</dbReference>
<dbReference type="OrthoDB" id="9801163at2"/>
<reference evidence="3 4" key="1">
    <citation type="submission" date="2014-03" db="EMBL/GenBank/DDBJ databases">
        <authorList>
            <person name="Urmite Genomes U."/>
        </authorList>
    </citation>
    <scope>NUCLEOTIDE SEQUENCE [LARGE SCALE GENOMIC DNA]</scope>
    <source>
        <strain evidence="3 4">Vm-5</strain>
    </source>
</reference>
<dbReference type="eggNOG" id="COG2113">
    <property type="taxonomic scope" value="Bacteria"/>
</dbReference>
<dbReference type="Gene3D" id="3.40.190.100">
    <property type="entry name" value="Glycine betaine-binding periplasmic protein, domain 2"/>
    <property type="match status" value="1"/>
</dbReference>
<dbReference type="Pfam" id="PF04069">
    <property type="entry name" value="OpuAC"/>
    <property type="match status" value="1"/>
</dbReference>
<dbReference type="Gene3D" id="3.40.190.10">
    <property type="entry name" value="Periplasmic binding protein-like II"/>
    <property type="match status" value="1"/>
</dbReference>
<dbReference type="STRING" id="1462526.BN990_03551"/>
<comment type="caution">
    <text evidence="3">The sequence shown here is derived from an EMBL/GenBank/DDBJ whole genome shotgun (WGS) entry which is preliminary data.</text>
</comment>
<organism evidence="3 4">
    <name type="scientific">Virgibacillus massiliensis</name>
    <dbReference type="NCBI Taxonomy" id="1462526"/>
    <lineage>
        <taxon>Bacteria</taxon>
        <taxon>Bacillati</taxon>
        <taxon>Bacillota</taxon>
        <taxon>Bacilli</taxon>
        <taxon>Bacillales</taxon>
        <taxon>Bacillaceae</taxon>
        <taxon>Virgibacillus</taxon>
    </lineage>
</organism>
<evidence type="ECO:0000259" key="2">
    <source>
        <dbReference type="Pfam" id="PF04069"/>
    </source>
</evidence>